<reference evidence="2 3" key="1">
    <citation type="journal article" date="2021" name="Plant Biotechnol. J.">
        <title>Multi-omics assisted identification of the key and species-specific regulatory components of drought-tolerant mechanisms in Gossypium stocksii.</title>
        <authorList>
            <person name="Yu D."/>
            <person name="Ke L."/>
            <person name="Zhang D."/>
            <person name="Wu Y."/>
            <person name="Sun Y."/>
            <person name="Mei J."/>
            <person name="Sun J."/>
            <person name="Sun Y."/>
        </authorList>
    </citation>
    <scope>NUCLEOTIDE SEQUENCE [LARGE SCALE GENOMIC DNA]</scope>
    <source>
        <strain evidence="3">cv. E1</strain>
        <tissue evidence="2">Leaf</tissue>
    </source>
</reference>
<accession>A0A9D3W3V3</accession>
<organism evidence="2 3">
    <name type="scientific">Gossypium stocksii</name>
    <dbReference type="NCBI Taxonomy" id="47602"/>
    <lineage>
        <taxon>Eukaryota</taxon>
        <taxon>Viridiplantae</taxon>
        <taxon>Streptophyta</taxon>
        <taxon>Embryophyta</taxon>
        <taxon>Tracheophyta</taxon>
        <taxon>Spermatophyta</taxon>
        <taxon>Magnoliopsida</taxon>
        <taxon>eudicotyledons</taxon>
        <taxon>Gunneridae</taxon>
        <taxon>Pentapetalae</taxon>
        <taxon>rosids</taxon>
        <taxon>malvids</taxon>
        <taxon>Malvales</taxon>
        <taxon>Malvaceae</taxon>
        <taxon>Malvoideae</taxon>
        <taxon>Gossypium</taxon>
    </lineage>
</organism>
<name>A0A9D3W3V3_9ROSI</name>
<proteinExistence type="predicted"/>
<dbReference type="Proteomes" id="UP000828251">
    <property type="component" value="Unassembled WGS sequence"/>
</dbReference>
<comment type="caution">
    <text evidence="2">The sequence shown here is derived from an EMBL/GenBank/DDBJ whole genome shotgun (WGS) entry which is preliminary data.</text>
</comment>
<sequence length="98" mass="11047">MAVRQVRHQLWQKMCCLWLRNIRARTTQQSTTKEDGDTNDIEETVVQGAMLGTYSNDDNDDEKACRPTVPNTPSVSPPKAPPIDLPIVCFVPQKKSCM</sequence>
<feature type="region of interest" description="Disordered" evidence="1">
    <location>
        <begin position="52"/>
        <end position="79"/>
    </location>
</feature>
<evidence type="ECO:0000313" key="3">
    <source>
        <dbReference type="Proteomes" id="UP000828251"/>
    </source>
</evidence>
<keyword evidence="3" id="KW-1185">Reference proteome</keyword>
<protein>
    <submittedName>
        <fullName evidence="2">Uncharacterized protein</fullName>
    </submittedName>
</protein>
<gene>
    <name evidence="2" type="ORF">J1N35_011118</name>
</gene>
<dbReference type="EMBL" id="JAIQCV010000004">
    <property type="protein sequence ID" value="KAH1107350.1"/>
    <property type="molecule type" value="Genomic_DNA"/>
</dbReference>
<dbReference type="AlphaFoldDB" id="A0A9D3W3V3"/>
<evidence type="ECO:0000256" key="1">
    <source>
        <dbReference type="SAM" id="MobiDB-lite"/>
    </source>
</evidence>
<evidence type="ECO:0000313" key="2">
    <source>
        <dbReference type="EMBL" id="KAH1107350.1"/>
    </source>
</evidence>